<evidence type="ECO:0000256" key="2">
    <source>
        <dbReference type="ARBA" id="ARBA00022989"/>
    </source>
</evidence>
<dbReference type="Gene3D" id="1.10.1760.20">
    <property type="match status" value="1"/>
</dbReference>
<dbReference type="InterPro" id="IPR009825">
    <property type="entry name" value="ECF_substrate-spec-like"/>
</dbReference>
<evidence type="ECO:0000256" key="1">
    <source>
        <dbReference type="ARBA" id="ARBA00022692"/>
    </source>
</evidence>
<feature type="transmembrane region" description="Helical" evidence="3">
    <location>
        <begin position="72"/>
        <end position="91"/>
    </location>
</feature>
<gene>
    <name evidence="4" type="ORF">KHM83_07045</name>
</gene>
<keyword evidence="5" id="KW-1185">Reference proteome</keyword>
<sequence length="250" mass="26545">MQKNVKLLTYTALMTAFVFVTTSIVKIPVPFTNGYIHAGDMSIFVGAILLGPTYGAILAGLGSAMADFFGGYAQWVLPTLIVKAIMGYFVGALAHSRLKGKSLSAILILFWFAAMIGLSHFVSQTPVETIAGAVEDVSDATAAAALAVDFHRQIVVIGVLVPAIAIIMAVLSKHFAVKPAEIIGIMLGGIWMVIGYYFAAGIMYGSMIAAIFSIPWNIIQFIGGGALAFIILNALKPTGIRAHIDHELKK</sequence>
<protein>
    <submittedName>
        <fullName evidence="4">ECF transporter S component</fullName>
    </submittedName>
</protein>
<keyword evidence="1 3" id="KW-0812">Transmembrane</keyword>
<organism evidence="4 5">
    <name type="scientific">Fusibacter paucivorans</name>
    <dbReference type="NCBI Taxonomy" id="76009"/>
    <lineage>
        <taxon>Bacteria</taxon>
        <taxon>Bacillati</taxon>
        <taxon>Bacillota</taxon>
        <taxon>Clostridia</taxon>
        <taxon>Eubacteriales</taxon>
        <taxon>Eubacteriales Family XII. Incertae Sedis</taxon>
        <taxon>Fusibacter</taxon>
    </lineage>
</organism>
<keyword evidence="2 3" id="KW-1133">Transmembrane helix</keyword>
<dbReference type="Proteomes" id="UP000746471">
    <property type="component" value="Unassembled WGS sequence"/>
</dbReference>
<reference evidence="4 5" key="1">
    <citation type="submission" date="2021-05" db="EMBL/GenBank/DDBJ databases">
        <title>Fusibacter ferrireducens sp. nov., an anaerobic, sulfur- and Fe-reducing bacterium isolated from the mangrove sediment.</title>
        <authorList>
            <person name="Qiu D."/>
        </authorList>
    </citation>
    <scope>NUCLEOTIDE SEQUENCE [LARGE SCALE GENOMIC DNA]</scope>
    <source>
        <strain evidence="4 5">DSM 12116</strain>
    </source>
</reference>
<evidence type="ECO:0000313" key="5">
    <source>
        <dbReference type="Proteomes" id="UP000746471"/>
    </source>
</evidence>
<accession>A0ABS5PPV8</accession>
<dbReference type="EMBL" id="JAHBCL010000010">
    <property type="protein sequence ID" value="MBS7526429.1"/>
    <property type="molecule type" value="Genomic_DNA"/>
</dbReference>
<dbReference type="PANTHER" id="PTHR37815:SF3">
    <property type="entry name" value="UPF0397 PROTEIN SPR0429"/>
    <property type="match status" value="1"/>
</dbReference>
<feature type="transmembrane region" description="Helical" evidence="3">
    <location>
        <begin position="43"/>
        <end position="66"/>
    </location>
</feature>
<evidence type="ECO:0000313" key="4">
    <source>
        <dbReference type="EMBL" id="MBS7526429.1"/>
    </source>
</evidence>
<proteinExistence type="predicted"/>
<feature type="transmembrane region" description="Helical" evidence="3">
    <location>
        <begin position="218"/>
        <end position="235"/>
    </location>
</feature>
<dbReference type="Pfam" id="PF07155">
    <property type="entry name" value="ECF-ribofla_trS"/>
    <property type="match status" value="1"/>
</dbReference>
<evidence type="ECO:0000256" key="3">
    <source>
        <dbReference type="SAM" id="Phobius"/>
    </source>
</evidence>
<feature type="transmembrane region" description="Helical" evidence="3">
    <location>
        <begin position="103"/>
        <end position="122"/>
    </location>
</feature>
<name>A0ABS5PPV8_9FIRM</name>
<feature type="transmembrane region" description="Helical" evidence="3">
    <location>
        <begin position="12"/>
        <end position="31"/>
    </location>
</feature>
<dbReference type="RefSeq" id="WP_213236288.1">
    <property type="nucleotide sequence ID" value="NZ_JAHBCL010000010.1"/>
</dbReference>
<dbReference type="PANTHER" id="PTHR37815">
    <property type="entry name" value="UPF0397 PROTEIN BC_2624-RELATED"/>
    <property type="match status" value="1"/>
</dbReference>
<feature type="transmembrane region" description="Helical" evidence="3">
    <location>
        <begin position="154"/>
        <end position="171"/>
    </location>
</feature>
<feature type="transmembrane region" description="Helical" evidence="3">
    <location>
        <begin position="183"/>
        <end position="212"/>
    </location>
</feature>
<comment type="caution">
    <text evidence="4">The sequence shown here is derived from an EMBL/GenBank/DDBJ whole genome shotgun (WGS) entry which is preliminary data.</text>
</comment>
<keyword evidence="3" id="KW-0472">Membrane</keyword>